<sequence>MEQIRVVELFAGVGGFRLGLEQASANFQTVWANQWEPSMQAQFAFDCYERHFGHRPEHVCQNIVTAKEGIPPHDLLIGGFPCQDYSIAKKDARGIEGKKGVLWWEINTILQTHRPRYVLLENVDRLIKSPAWQKGRDFSIILRCFYEAGYAVEWRVINAADYGEAQRRRRTFLFAFRNDTALFREAAEGICVSGLKAAHRLLLQDGFFAPSFPLYGFERKYSEGWLDEFQYLDLKDLSAKQSCHFYDSGLMVNGRYYSVESIPVQFPYRPLCSILEDCKPDKRYFLSAVDMERWQYLKGAKHELRHRKNGVPYFFSEGAMAFPDRLDLPSRTMLTSEGTVSRSSHVVVDPQTQRLRTLTPIECERLNGFPDNWTAGIPERMRYFTMGNALVVPLVKAMGRRITALAEIDQSS</sequence>
<comment type="catalytic activity">
    <reaction evidence="7">
        <text>a 2'-deoxycytidine in DNA + S-adenosyl-L-methionine = a 5-methyl-2'-deoxycytidine in DNA + S-adenosyl-L-homocysteine + H(+)</text>
        <dbReference type="Rhea" id="RHEA:13681"/>
        <dbReference type="Rhea" id="RHEA-COMP:11369"/>
        <dbReference type="Rhea" id="RHEA-COMP:11370"/>
        <dbReference type="ChEBI" id="CHEBI:15378"/>
        <dbReference type="ChEBI" id="CHEBI:57856"/>
        <dbReference type="ChEBI" id="CHEBI:59789"/>
        <dbReference type="ChEBI" id="CHEBI:85452"/>
        <dbReference type="ChEBI" id="CHEBI:85454"/>
        <dbReference type="EC" id="2.1.1.37"/>
    </reaction>
</comment>
<dbReference type="PRINTS" id="PR00105">
    <property type="entry name" value="C5METTRFRASE"/>
</dbReference>
<evidence type="ECO:0000256" key="1">
    <source>
        <dbReference type="ARBA" id="ARBA00022603"/>
    </source>
</evidence>
<dbReference type="PROSITE" id="PS51679">
    <property type="entry name" value="SAM_MT_C5"/>
    <property type="match status" value="1"/>
</dbReference>
<dbReference type="EMBL" id="JBBNIB010000143">
    <property type="protein sequence ID" value="MEQ2688724.1"/>
    <property type="molecule type" value="Genomic_DNA"/>
</dbReference>
<dbReference type="InterPro" id="IPR029063">
    <property type="entry name" value="SAM-dependent_MTases_sf"/>
</dbReference>
<dbReference type="NCBIfam" id="TIGR00675">
    <property type="entry name" value="dcm"/>
    <property type="match status" value="1"/>
</dbReference>
<accession>A0ABV1IPF4</accession>
<dbReference type="EC" id="2.1.1.37" evidence="7"/>
<evidence type="ECO:0000256" key="6">
    <source>
        <dbReference type="RuleBase" id="RU000416"/>
    </source>
</evidence>
<gene>
    <name evidence="8" type="primary">dcm</name>
    <name evidence="8" type="ORF">AAAU72_11165</name>
</gene>
<feature type="active site" evidence="5">
    <location>
        <position position="82"/>
    </location>
</feature>
<protein>
    <recommendedName>
        <fullName evidence="7">Cytosine-specific methyltransferase</fullName>
        <ecNumber evidence="7">2.1.1.37</ecNumber>
    </recommendedName>
</protein>
<dbReference type="Gene3D" id="3.40.50.150">
    <property type="entry name" value="Vaccinia Virus protein VP39"/>
    <property type="match status" value="1"/>
</dbReference>
<evidence type="ECO:0000313" key="9">
    <source>
        <dbReference type="Proteomes" id="UP001439984"/>
    </source>
</evidence>
<proteinExistence type="inferred from homology"/>
<dbReference type="InterPro" id="IPR050750">
    <property type="entry name" value="C5-MTase"/>
</dbReference>
<dbReference type="PANTHER" id="PTHR46098">
    <property type="entry name" value="TRNA (CYTOSINE(38)-C(5))-METHYLTRANSFERASE"/>
    <property type="match status" value="1"/>
</dbReference>
<dbReference type="GO" id="GO:0003886">
    <property type="term" value="F:DNA (cytosine-5-)-methyltransferase activity"/>
    <property type="evidence" value="ECO:0007669"/>
    <property type="project" value="UniProtKB-EC"/>
</dbReference>
<evidence type="ECO:0000256" key="7">
    <source>
        <dbReference type="RuleBase" id="RU000417"/>
    </source>
</evidence>
<dbReference type="InterPro" id="IPR031303">
    <property type="entry name" value="C5_meth_CS"/>
</dbReference>
<dbReference type="Gene3D" id="3.90.120.30">
    <property type="match status" value="1"/>
</dbReference>
<name>A0ABV1IPF4_9FIRM</name>
<dbReference type="RefSeq" id="WP_227624564.1">
    <property type="nucleotide sequence ID" value="NZ_JBBNIB010000143.1"/>
</dbReference>
<evidence type="ECO:0000256" key="4">
    <source>
        <dbReference type="ARBA" id="ARBA00022747"/>
    </source>
</evidence>
<organism evidence="8 9">
    <name type="scientific">Faecalibacterium longum</name>
    <dbReference type="NCBI Taxonomy" id="1851428"/>
    <lineage>
        <taxon>Bacteria</taxon>
        <taxon>Bacillati</taxon>
        <taxon>Bacillota</taxon>
        <taxon>Clostridia</taxon>
        <taxon>Eubacteriales</taxon>
        <taxon>Oscillospiraceae</taxon>
        <taxon>Faecalibacterium</taxon>
    </lineage>
</organism>
<keyword evidence="1 5" id="KW-0489">Methyltransferase</keyword>
<dbReference type="GO" id="GO:0032259">
    <property type="term" value="P:methylation"/>
    <property type="evidence" value="ECO:0007669"/>
    <property type="project" value="UniProtKB-KW"/>
</dbReference>
<keyword evidence="2 5" id="KW-0808">Transferase</keyword>
<reference evidence="8 9" key="1">
    <citation type="submission" date="2024-04" db="EMBL/GenBank/DDBJ databases">
        <title>Human intestinal bacterial collection.</title>
        <authorList>
            <person name="Pauvert C."/>
            <person name="Hitch T.C.A."/>
            <person name="Clavel T."/>
        </authorList>
    </citation>
    <scope>NUCLEOTIDE SEQUENCE [LARGE SCALE GENOMIC DNA]</scope>
    <source>
        <strain evidence="8 9">CLA-AA-H236</strain>
    </source>
</reference>
<dbReference type="PROSITE" id="PS00095">
    <property type="entry name" value="C5_MTASE_2"/>
    <property type="match status" value="1"/>
</dbReference>
<evidence type="ECO:0000256" key="5">
    <source>
        <dbReference type="PROSITE-ProRule" id="PRU01016"/>
    </source>
</evidence>
<dbReference type="Proteomes" id="UP001439984">
    <property type="component" value="Unassembled WGS sequence"/>
</dbReference>
<dbReference type="SUPFAM" id="SSF53335">
    <property type="entry name" value="S-adenosyl-L-methionine-dependent methyltransferases"/>
    <property type="match status" value="1"/>
</dbReference>
<dbReference type="PROSITE" id="PS00094">
    <property type="entry name" value="C5_MTASE_1"/>
    <property type="match status" value="1"/>
</dbReference>
<dbReference type="InterPro" id="IPR018117">
    <property type="entry name" value="C5_DNA_meth_AS"/>
</dbReference>
<comment type="caution">
    <text evidence="8">The sequence shown here is derived from an EMBL/GenBank/DDBJ whole genome shotgun (WGS) entry which is preliminary data.</text>
</comment>
<evidence type="ECO:0000256" key="3">
    <source>
        <dbReference type="ARBA" id="ARBA00022691"/>
    </source>
</evidence>
<evidence type="ECO:0000256" key="2">
    <source>
        <dbReference type="ARBA" id="ARBA00022679"/>
    </source>
</evidence>
<keyword evidence="9" id="KW-1185">Reference proteome</keyword>
<dbReference type="PANTHER" id="PTHR46098:SF1">
    <property type="entry name" value="TRNA (CYTOSINE(38)-C(5))-METHYLTRANSFERASE"/>
    <property type="match status" value="1"/>
</dbReference>
<dbReference type="InterPro" id="IPR001525">
    <property type="entry name" value="C5_MeTfrase"/>
</dbReference>
<evidence type="ECO:0000313" key="8">
    <source>
        <dbReference type="EMBL" id="MEQ2688724.1"/>
    </source>
</evidence>
<keyword evidence="3 5" id="KW-0949">S-adenosyl-L-methionine</keyword>
<keyword evidence="4" id="KW-0680">Restriction system</keyword>
<comment type="similarity">
    <text evidence="5 6">Belongs to the class I-like SAM-binding methyltransferase superfamily. C5-methyltransferase family.</text>
</comment>
<dbReference type="Pfam" id="PF00145">
    <property type="entry name" value="DNA_methylase"/>
    <property type="match status" value="1"/>
</dbReference>